<dbReference type="CDD" id="cd14003">
    <property type="entry name" value="STKc_AMPK-like"/>
    <property type="match status" value="1"/>
</dbReference>
<dbReference type="GO" id="GO:0005737">
    <property type="term" value="C:cytoplasm"/>
    <property type="evidence" value="ECO:0007669"/>
    <property type="project" value="TreeGrafter"/>
</dbReference>
<evidence type="ECO:0000256" key="4">
    <source>
        <dbReference type="SAM" id="MobiDB-lite"/>
    </source>
</evidence>
<keyword evidence="7" id="KW-1185">Reference proteome</keyword>
<proteinExistence type="predicted"/>
<feature type="compositionally biased region" description="Polar residues" evidence="4">
    <location>
        <begin position="50"/>
        <end position="62"/>
    </location>
</feature>
<dbReference type="Gene3D" id="1.10.510.10">
    <property type="entry name" value="Transferase(Phosphotransferase) domain 1"/>
    <property type="match status" value="1"/>
</dbReference>
<comment type="caution">
    <text evidence="6">The sequence shown here is derived from an EMBL/GenBank/DDBJ whole genome shotgun (WGS) entry which is preliminary data.</text>
</comment>
<dbReference type="PROSITE" id="PS50011">
    <property type="entry name" value="PROTEIN_KINASE_DOM"/>
    <property type="match status" value="1"/>
</dbReference>
<organism evidence="6 7">
    <name type="scientific">Euplotes crassus</name>
    <dbReference type="NCBI Taxonomy" id="5936"/>
    <lineage>
        <taxon>Eukaryota</taxon>
        <taxon>Sar</taxon>
        <taxon>Alveolata</taxon>
        <taxon>Ciliophora</taxon>
        <taxon>Intramacronucleata</taxon>
        <taxon>Spirotrichea</taxon>
        <taxon>Hypotrichia</taxon>
        <taxon>Euplotida</taxon>
        <taxon>Euplotidae</taxon>
        <taxon>Moneuplotes</taxon>
    </lineage>
</organism>
<sequence>MTTKFNLWTPQILLDTDARQSNLYSKAKRLSPKRDQFEMNKDTSKDETRNNQMKIQSSQDTINDSEFEAFKAKKASSRAISVKNSRRCGKKSMKAEREQNRPLPSYLPIKSYTSSHAANIKPIRQIQRERERKAQKSAISERKGANTSKRIARLGSKETFDDFVERMKLETKYIEPRAKQRPYTSSGDNQFRIKHQKRNATKPKALGKRYDALQKAPFFHNRVYIPHKMKKTNTRQIGYRHNLLNNSESEGVNYHHTFYPTITTAVNKTVSSNETFIKNIDYNSKTAEGTFTKNTSCNQTTAEVSLETKPVSHRKSYANEKGKEKNKALEIIHREFNCSTTTKCMSDLAIKANSSDKYKKVSKHKPKISDLFSYKDGENLDGTLTKVIGPNFALEKQPSAPNPAPVQIPSNCPKVPTVMQDLMLKEKVMRKASLKEIRNRSESDNRIIAASNLEYKNRVSSYERNKTIKDYKMGRQIGKGAYAVVRMAVDKTTKRHHAMKIYEKYKLTDPARRKSVTREIAIMKKISHPNIVKMITSFDNPHSIYIIMEHIKGKSLYQYLKEKSGKRLPEDEAKDVILQIATAIEYVHSNNVAHRDMKLENLIINSTTGKITLIDFGFSITSGYEKKLKIFCGTPSYMSPEIVEKKEYAGPPVDMWAFGVLCYVILCGKFPFRGYNERDLYKKISYGRYYWPSEIQISPEAQAMVKACLCVNPRKRSTIKQVLESKWLKNTHTG</sequence>
<dbReference type="SUPFAM" id="SSF56112">
    <property type="entry name" value="Protein kinase-like (PK-like)"/>
    <property type="match status" value="1"/>
</dbReference>
<dbReference type="EMBL" id="CAMPGE010023455">
    <property type="protein sequence ID" value="CAI2381392.1"/>
    <property type="molecule type" value="Genomic_DNA"/>
</dbReference>
<dbReference type="GO" id="GO:0005524">
    <property type="term" value="F:ATP binding"/>
    <property type="evidence" value="ECO:0007669"/>
    <property type="project" value="UniProtKB-KW"/>
</dbReference>
<dbReference type="Proteomes" id="UP001295684">
    <property type="component" value="Unassembled WGS sequence"/>
</dbReference>
<feature type="region of interest" description="Disordered" evidence="4">
    <location>
        <begin position="128"/>
        <end position="150"/>
    </location>
</feature>
<keyword evidence="3" id="KW-0067">ATP-binding</keyword>
<feature type="compositionally biased region" description="Basic and acidic residues" evidence="4">
    <location>
        <begin position="128"/>
        <end position="144"/>
    </location>
</feature>
<protein>
    <recommendedName>
        <fullName evidence="5">Protein kinase domain-containing protein</fullName>
    </recommendedName>
</protein>
<dbReference type="GO" id="GO:0004674">
    <property type="term" value="F:protein serine/threonine kinase activity"/>
    <property type="evidence" value="ECO:0007669"/>
    <property type="project" value="TreeGrafter"/>
</dbReference>
<dbReference type="FunFam" id="1.10.510.10:FF:000571">
    <property type="entry name" value="Maternal embryonic leucine zipper kinase"/>
    <property type="match status" value="1"/>
</dbReference>
<dbReference type="InterPro" id="IPR008271">
    <property type="entry name" value="Ser/Thr_kinase_AS"/>
</dbReference>
<dbReference type="GO" id="GO:0035556">
    <property type="term" value="P:intracellular signal transduction"/>
    <property type="evidence" value="ECO:0007669"/>
    <property type="project" value="TreeGrafter"/>
</dbReference>
<evidence type="ECO:0000256" key="3">
    <source>
        <dbReference type="ARBA" id="ARBA00022840"/>
    </source>
</evidence>
<evidence type="ECO:0000313" key="7">
    <source>
        <dbReference type="Proteomes" id="UP001295684"/>
    </source>
</evidence>
<comment type="subunit">
    <text evidence="1">Monomer.</text>
</comment>
<dbReference type="PANTHER" id="PTHR24346:SF30">
    <property type="entry name" value="MATERNAL EMBRYONIC LEUCINE ZIPPER KINASE"/>
    <property type="match status" value="1"/>
</dbReference>
<dbReference type="InterPro" id="IPR000719">
    <property type="entry name" value="Prot_kinase_dom"/>
</dbReference>
<feature type="compositionally biased region" description="Basic and acidic residues" evidence="4">
    <location>
        <begin position="32"/>
        <end position="49"/>
    </location>
</feature>
<accession>A0AAD1Y173</accession>
<dbReference type="FunFam" id="3.30.200.20:FF:000042">
    <property type="entry name" value="Aurora kinase A"/>
    <property type="match status" value="1"/>
</dbReference>
<dbReference type="AlphaFoldDB" id="A0AAD1Y173"/>
<dbReference type="PROSITE" id="PS00108">
    <property type="entry name" value="PROTEIN_KINASE_ST"/>
    <property type="match status" value="1"/>
</dbReference>
<dbReference type="PANTHER" id="PTHR24346">
    <property type="entry name" value="MAP/MICROTUBULE AFFINITY-REGULATING KINASE"/>
    <property type="match status" value="1"/>
</dbReference>
<feature type="region of interest" description="Disordered" evidence="4">
    <location>
        <begin position="32"/>
        <end position="62"/>
    </location>
</feature>
<evidence type="ECO:0000259" key="5">
    <source>
        <dbReference type="PROSITE" id="PS50011"/>
    </source>
</evidence>
<reference evidence="6" key="1">
    <citation type="submission" date="2023-07" db="EMBL/GenBank/DDBJ databases">
        <authorList>
            <consortium name="AG Swart"/>
            <person name="Singh M."/>
            <person name="Singh A."/>
            <person name="Seah K."/>
            <person name="Emmerich C."/>
        </authorList>
    </citation>
    <scope>NUCLEOTIDE SEQUENCE</scope>
    <source>
        <strain evidence="6">DP1</strain>
    </source>
</reference>
<evidence type="ECO:0000256" key="2">
    <source>
        <dbReference type="ARBA" id="ARBA00022741"/>
    </source>
</evidence>
<dbReference type="SMART" id="SM00220">
    <property type="entry name" value="S_TKc"/>
    <property type="match status" value="1"/>
</dbReference>
<evidence type="ECO:0000313" key="6">
    <source>
        <dbReference type="EMBL" id="CAI2381392.1"/>
    </source>
</evidence>
<evidence type="ECO:0000256" key="1">
    <source>
        <dbReference type="ARBA" id="ARBA00011245"/>
    </source>
</evidence>
<keyword evidence="2" id="KW-0547">Nucleotide-binding</keyword>
<dbReference type="InterPro" id="IPR011009">
    <property type="entry name" value="Kinase-like_dom_sf"/>
</dbReference>
<feature type="domain" description="Protein kinase" evidence="5">
    <location>
        <begin position="471"/>
        <end position="728"/>
    </location>
</feature>
<name>A0AAD1Y173_EUPCR</name>
<gene>
    <name evidence="6" type="ORF">ECRASSUSDP1_LOCUS22847</name>
</gene>
<feature type="region of interest" description="Disordered" evidence="4">
    <location>
        <begin position="78"/>
        <end position="109"/>
    </location>
</feature>
<dbReference type="Pfam" id="PF00069">
    <property type="entry name" value="Pkinase"/>
    <property type="match status" value="1"/>
</dbReference>